<dbReference type="EMBL" id="JAGSPC010000001">
    <property type="protein sequence ID" value="MBV7258243.1"/>
    <property type="molecule type" value="Genomic_DNA"/>
</dbReference>
<feature type="transmembrane region" description="Helical" evidence="7">
    <location>
        <begin position="333"/>
        <end position="352"/>
    </location>
</feature>
<evidence type="ECO:0000256" key="6">
    <source>
        <dbReference type="ARBA" id="ARBA00023049"/>
    </source>
</evidence>
<keyword evidence="2" id="KW-0645">Protease</keyword>
<evidence type="ECO:0000313" key="10">
    <source>
        <dbReference type="Proteomes" id="UP001138681"/>
    </source>
</evidence>
<reference evidence="9" key="1">
    <citation type="submission" date="2021-04" db="EMBL/GenBank/DDBJ databases">
        <authorList>
            <person name="Pira H."/>
            <person name="Risdian C."/>
            <person name="Wink J."/>
        </authorList>
    </citation>
    <scope>NUCLEOTIDE SEQUENCE</scope>
    <source>
        <strain evidence="9">WH158</strain>
    </source>
</reference>
<gene>
    <name evidence="9" type="ORF">KCG46_01490</name>
</gene>
<evidence type="ECO:0000259" key="8">
    <source>
        <dbReference type="Pfam" id="PF01435"/>
    </source>
</evidence>
<dbReference type="RefSeq" id="WP_218403588.1">
    <property type="nucleotide sequence ID" value="NZ_JAGSPC010000001.1"/>
</dbReference>
<keyword evidence="5" id="KW-0862">Zinc</keyword>
<dbReference type="EC" id="3.4.24.-" evidence="9"/>
<comment type="caution">
    <text evidence="9">The sequence shown here is derived from an EMBL/GenBank/DDBJ whole genome shotgun (WGS) entry which is preliminary data.</text>
</comment>
<dbReference type="Proteomes" id="UP001138681">
    <property type="component" value="Unassembled WGS sequence"/>
</dbReference>
<keyword evidence="3" id="KW-0479">Metal-binding</keyword>
<accession>A0A9X1F2P6</accession>
<dbReference type="Pfam" id="PF01435">
    <property type="entry name" value="Peptidase_M48"/>
    <property type="match status" value="1"/>
</dbReference>
<evidence type="ECO:0000256" key="3">
    <source>
        <dbReference type="ARBA" id="ARBA00022723"/>
    </source>
</evidence>
<keyword evidence="7" id="KW-0812">Transmembrane</keyword>
<dbReference type="GO" id="GO:0006508">
    <property type="term" value="P:proteolysis"/>
    <property type="evidence" value="ECO:0007669"/>
    <property type="project" value="UniProtKB-KW"/>
</dbReference>
<evidence type="ECO:0000256" key="1">
    <source>
        <dbReference type="ARBA" id="ARBA00001947"/>
    </source>
</evidence>
<keyword evidence="6 9" id="KW-0482">Metalloprotease</keyword>
<evidence type="ECO:0000313" key="9">
    <source>
        <dbReference type="EMBL" id="MBV7258243.1"/>
    </source>
</evidence>
<evidence type="ECO:0000256" key="5">
    <source>
        <dbReference type="ARBA" id="ARBA00022833"/>
    </source>
</evidence>
<feature type="transmembrane region" description="Helical" evidence="7">
    <location>
        <begin position="40"/>
        <end position="58"/>
    </location>
</feature>
<dbReference type="GO" id="GO:0004222">
    <property type="term" value="F:metalloendopeptidase activity"/>
    <property type="evidence" value="ECO:0007669"/>
    <property type="project" value="InterPro"/>
</dbReference>
<sequence>MATRVAPLFDTKSAAQVYFDRHAAECAELNCSASDVGAEIAINQIFTPLVVLLVALALHRLGFWQASYGRLSRWLRRSVLASAAFGAMVMALFVAMLLPFKYYIEVWLGKTSGSIITIVSDDPRFAPPTFLQRNFSFFWDQFELALMLGLVGAIIAPLAFWLFRTRPRTLFAIAGALYLSWVLVPTIDPWAETFPLAEGKLRDDVEQIADRADIDMGRIRTGNKNRLGLGQNEARAEWHDGGTKAIMNEAMLNIMQINPKAYSPPFKPFTAKEFRAVVGHELAHLKQYHWQWLIGFRAILASFLTALAAWIALRLSSRPFLTGPQGQRHAPTVLALFAATGFAFHFVALPLFNNAIRWQENSADQVALDLARDPDGAAELAYRLARGGPLEHRRWYNTLYRSHPDARTRIERAMRWKANNEPAKYTATGWSGPVRNRWMDDLDPIDGWSEHSE</sequence>
<name>A0A9X1F2P6_9SPHN</name>
<keyword evidence="7" id="KW-1133">Transmembrane helix</keyword>
<feature type="domain" description="Peptidase M48" evidence="8">
    <location>
        <begin position="244"/>
        <end position="416"/>
    </location>
</feature>
<dbReference type="AlphaFoldDB" id="A0A9X1F2P6"/>
<feature type="transmembrane region" description="Helical" evidence="7">
    <location>
        <begin position="79"/>
        <end position="100"/>
    </location>
</feature>
<comment type="cofactor">
    <cofactor evidence="1">
        <name>Zn(2+)</name>
        <dbReference type="ChEBI" id="CHEBI:29105"/>
    </cofactor>
</comment>
<keyword evidence="4 9" id="KW-0378">Hydrolase</keyword>
<evidence type="ECO:0000256" key="4">
    <source>
        <dbReference type="ARBA" id="ARBA00022801"/>
    </source>
</evidence>
<feature type="transmembrane region" description="Helical" evidence="7">
    <location>
        <begin position="144"/>
        <end position="163"/>
    </location>
</feature>
<organism evidence="9 10">
    <name type="scientific">Erythrobacter crassostreae</name>
    <dbReference type="NCBI Taxonomy" id="2828328"/>
    <lineage>
        <taxon>Bacteria</taxon>
        <taxon>Pseudomonadati</taxon>
        <taxon>Pseudomonadota</taxon>
        <taxon>Alphaproteobacteria</taxon>
        <taxon>Sphingomonadales</taxon>
        <taxon>Erythrobacteraceae</taxon>
        <taxon>Erythrobacter/Porphyrobacter group</taxon>
        <taxon>Erythrobacter</taxon>
    </lineage>
</organism>
<feature type="transmembrane region" description="Helical" evidence="7">
    <location>
        <begin position="290"/>
        <end position="313"/>
    </location>
</feature>
<dbReference type="GO" id="GO:0046872">
    <property type="term" value="F:metal ion binding"/>
    <property type="evidence" value="ECO:0007669"/>
    <property type="project" value="UniProtKB-KW"/>
</dbReference>
<keyword evidence="7" id="KW-0472">Membrane</keyword>
<evidence type="ECO:0000256" key="7">
    <source>
        <dbReference type="SAM" id="Phobius"/>
    </source>
</evidence>
<proteinExistence type="predicted"/>
<keyword evidence="10" id="KW-1185">Reference proteome</keyword>
<dbReference type="InterPro" id="IPR001915">
    <property type="entry name" value="Peptidase_M48"/>
</dbReference>
<evidence type="ECO:0000256" key="2">
    <source>
        <dbReference type="ARBA" id="ARBA00022670"/>
    </source>
</evidence>
<protein>
    <submittedName>
        <fullName evidence="9">M48 family metalloprotease</fullName>
        <ecNumber evidence="9">3.4.24.-</ecNumber>
    </submittedName>
</protein>